<protein>
    <recommendedName>
        <fullName evidence="4">Trehalose 6-phosphate phosphatase</fullName>
        <ecNumber evidence="4">3.1.3.12</ecNumber>
    </recommendedName>
</protein>
<dbReference type="PANTHER" id="PTHR43768">
    <property type="entry name" value="TREHALOSE 6-PHOSPHATE PHOSPHATASE"/>
    <property type="match status" value="1"/>
</dbReference>
<evidence type="ECO:0000256" key="3">
    <source>
        <dbReference type="ARBA" id="ARBA00022801"/>
    </source>
</evidence>
<comment type="similarity">
    <text evidence="2 4">Belongs to the trehalose phosphatase family.</text>
</comment>
<evidence type="ECO:0000313" key="6">
    <source>
        <dbReference type="Proteomes" id="UP000730739"/>
    </source>
</evidence>
<keyword evidence="6" id="KW-1185">Reference proteome</keyword>
<keyword evidence="4" id="KW-0460">Magnesium</keyword>
<dbReference type="Gene3D" id="3.40.50.1000">
    <property type="entry name" value="HAD superfamily/HAD-like"/>
    <property type="match status" value="1"/>
</dbReference>
<accession>A0ABS4R3Q6</accession>
<comment type="catalytic activity">
    <reaction evidence="4">
        <text>alpha,alpha-trehalose 6-phosphate + H2O = alpha,alpha-trehalose + phosphate</text>
        <dbReference type="Rhea" id="RHEA:23420"/>
        <dbReference type="ChEBI" id="CHEBI:15377"/>
        <dbReference type="ChEBI" id="CHEBI:16551"/>
        <dbReference type="ChEBI" id="CHEBI:43474"/>
        <dbReference type="ChEBI" id="CHEBI:58429"/>
        <dbReference type="EC" id="3.1.3.12"/>
    </reaction>
</comment>
<dbReference type="InterPro" id="IPR003337">
    <property type="entry name" value="Trehalose_PPase"/>
</dbReference>
<reference evidence="5 6" key="1">
    <citation type="submission" date="2021-03" db="EMBL/GenBank/DDBJ databases">
        <title>Genomic Encyclopedia of Type Strains, Phase IV (KMG-IV): sequencing the most valuable type-strain genomes for metagenomic binning, comparative biology and taxonomic classification.</title>
        <authorList>
            <person name="Goeker M."/>
        </authorList>
    </citation>
    <scope>NUCLEOTIDE SEQUENCE [LARGE SCALE GENOMIC DNA]</scope>
    <source>
        <strain evidence="5 6">DSM 13372</strain>
    </source>
</reference>
<dbReference type="EC" id="3.1.3.12" evidence="4"/>
<evidence type="ECO:0000256" key="4">
    <source>
        <dbReference type="RuleBase" id="RU361117"/>
    </source>
</evidence>
<dbReference type="Gene3D" id="3.30.70.1020">
    <property type="entry name" value="Trehalose-6-phosphate phosphatase related protein, domain 2"/>
    <property type="match status" value="1"/>
</dbReference>
<organism evidence="5 6">
    <name type="scientific">Sinorhizobium kostiense</name>
    <dbReference type="NCBI Taxonomy" id="76747"/>
    <lineage>
        <taxon>Bacteria</taxon>
        <taxon>Pseudomonadati</taxon>
        <taxon>Pseudomonadota</taxon>
        <taxon>Alphaproteobacteria</taxon>
        <taxon>Hyphomicrobiales</taxon>
        <taxon>Rhizobiaceae</taxon>
        <taxon>Sinorhizobium/Ensifer group</taxon>
        <taxon>Sinorhizobium</taxon>
    </lineage>
</organism>
<name>A0ABS4R3Q6_9HYPH</name>
<dbReference type="GO" id="GO:0004805">
    <property type="term" value="F:trehalose-phosphatase activity"/>
    <property type="evidence" value="ECO:0007669"/>
    <property type="project" value="UniProtKB-EC"/>
</dbReference>
<evidence type="ECO:0000313" key="5">
    <source>
        <dbReference type="EMBL" id="MBP2237522.1"/>
    </source>
</evidence>
<dbReference type="EMBL" id="JAGILA010000005">
    <property type="protein sequence ID" value="MBP2237522.1"/>
    <property type="molecule type" value="Genomic_DNA"/>
</dbReference>
<dbReference type="PANTHER" id="PTHR43768:SF3">
    <property type="entry name" value="TREHALOSE 6-PHOSPHATE PHOSPHATASE"/>
    <property type="match status" value="1"/>
</dbReference>
<dbReference type="NCBIfam" id="TIGR00685">
    <property type="entry name" value="T6PP"/>
    <property type="match status" value="1"/>
</dbReference>
<dbReference type="RefSeq" id="WP_209603675.1">
    <property type="nucleotide sequence ID" value="NZ_JAGILA010000005.1"/>
</dbReference>
<dbReference type="InterPro" id="IPR023214">
    <property type="entry name" value="HAD_sf"/>
</dbReference>
<evidence type="ECO:0000256" key="2">
    <source>
        <dbReference type="ARBA" id="ARBA00008770"/>
    </source>
</evidence>
<proteinExistence type="inferred from homology"/>
<keyword evidence="4" id="KW-0479">Metal-binding</keyword>
<comment type="function">
    <text evidence="4">Removes the phosphate from trehalose 6-phosphate to produce free trehalose.</text>
</comment>
<comment type="caution">
    <text evidence="5">The sequence shown here is derived from an EMBL/GenBank/DDBJ whole genome shotgun (WGS) entry which is preliminary data.</text>
</comment>
<dbReference type="InterPro" id="IPR036412">
    <property type="entry name" value="HAD-like_sf"/>
</dbReference>
<keyword evidence="3 4" id="KW-0378">Hydrolase</keyword>
<dbReference type="InterPro" id="IPR006379">
    <property type="entry name" value="HAD-SF_hydro_IIB"/>
</dbReference>
<sequence>MNIDDESETAVRPPPPDFNGSALEIFSIIEQQPSRSALYLDIDGTLLDIAPTPEAIVVPPGLADQLAALAAKLDGAVALVTGRSIARVDALFEPHRFPVAGLHGAEMRLPDGGLVEPALSSAFLAAKEELRARSKDLEGVIFEDKGAAVALHFRLASHHEAVVGALMQQAAASTGEHWALQHGKMVVELKPARSGKGEALERLMGTAPFRGRYPIAVGDDLTDEEMFAVAAAAGGAAIRVGDAAAPTAAHAWIGSPNELRRLLASIARQPEGK</sequence>
<dbReference type="Pfam" id="PF02358">
    <property type="entry name" value="Trehalose_PPase"/>
    <property type="match status" value="1"/>
</dbReference>
<dbReference type="Proteomes" id="UP000730739">
    <property type="component" value="Unassembled WGS sequence"/>
</dbReference>
<comment type="cofactor">
    <cofactor evidence="4">
        <name>Mg(2+)</name>
        <dbReference type="ChEBI" id="CHEBI:18420"/>
    </cofactor>
</comment>
<evidence type="ECO:0000256" key="1">
    <source>
        <dbReference type="ARBA" id="ARBA00005199"/>
    </source>
</evidence>
<dbReference type="NCBIfam" id="TIGR01484">
    <property type="entry name" value="HAD-SF-IIB"/>
    <property type="match status" value="1"/>
</dbReference>
<comment type="pathway">
    <text evidence="1 4">Glycan biosynthesis; trehalose biosynthesis.</text>
</comment>
<dbReference type="InterPro" id="IPR044651">
    <property type="entry name" value="OTSB-like"/>
</dbReference>
<gene>
    <name evidence="5" type="ORF">J2Z31_004040</name>
</gene>
<dbReference type="SUPFAM" id="SSF56784">
    <property type="entry name" value="HAD-like"/>
    <property type="match status" value="1"/>
</dbReference>